<dbReference type="InterPro" id="IPR029063">
    <property type="entry name" value="SAM-dependent_MTases_sf"/>
</dbReference>
<dbReference type="SUPFAM" id="SSF53335">
    <property type="entry name" value="S-adenosyl-L-methionine-dependent methyltransferases"/>
    <property type="match status" value="1"/>
</dbReference>
<accession>A0A385SJ29</accession>
<dbReference type="KEGG" id="chk:D4L85_10190"/>
<dbReference type="EMBL" id="CP032382">
    <property type="protein sequence ID" value="AYB30924.1"/>
    <property type="molecule type" value="Genomic_DNA"/>
</dbReference>
<name>A0A385SJ29_9BACT</name>
<dbReference type="InterPro" id="IPR014729">
    <property type="entry name" value="Rossmann-like_a/b/a_fold"/>
</dbReference>
<proteinExistence type="predicted"/>
<dbReference type="GO" id="GO:0016740">
    <property type="term" value="F:transferase activity"/>
    <property type="evidence" value="ECO:0007669"/>
    <property type="project" value="UniProtKB-KW"/>
</dbReference>
<evidence type="ECO:0000313" key="1">
    <source>
        <dbReference type="EMBL" id="AYB30924.1"/>
    </source>
</evidence>
<dbReference type="OrthoDB" id="609840at2"/>
<reference evidence="2" key="1">
    <citation type="submission" date="2018-09" db="EMBL/GenBank/DDBJ databases">
        <title>Chryseolinea sp. KIS68-18 isolated from soil.</title>
        <authorList>
            <person name="Weon H.-Y."/>
            <person name="Kwon S.-W."/>
            <person name="Lee S.A."/>
        </authorList>
    </citation>
    <scope>NUCLEOTIDE SEQUENCE [LARGE SCALE GENOMIC DNA]</scope>
    <source>
        <strain evidence="2">KIS68-18</strain>
    </source>
</reference>
<keyword evidence="1" id="KW-0808">Transferase</keyword>
<gene>
    <name evidence="1" type="ORF">D4L85_10190</name>
</gene>
<keyword evidence="2" id="KW-1185">Reference proteome</keyword>
<dbReference type="AlphaFoldDB" id="A0A385SJ29"/>
<dbReference type="Gene3D" id="3.40.50.150">
    <property type="entry name" value="Vaccinia Virus protein VP39"/>
    <property type="match status" value="1"/>
</dbReference>
<dbReference type="Proteomes" id="UP000266183">
    <property type="component" value="Chromosome"/>
</dbReference>
<sequence length="529" mass="61681">MYLLFPGRHQLLTNFQFEYLHSIINNVSKSSDINGQPLKLDATVQAVIFAVTSANHSNTRRNPLPFYLRALAIQEFAREFNVPVYVYGIDDVGNLPNFASYTLKTVKHESEGLFNLSPSNTAVVCSTPVLTMYEKLGFAILPAELSDRKAWTYQHQLPWDLVEKIANDPEWGSKAEIVRDIHVSSRELWEKYRLDHKVRLLFKDTMIGDDGDITTTRDYNTYVRQMDEIAELKYRETASHVRPGRIGDIGCAVGSWIKLACNDERYRESDFYGIEVARHLYDICYQRKHNGEFANPFVFFLQRNAVTGLVFDANSMNTIHTSSLTHEIESYGSRNELLQFIRNRYQELANGGIWINRDVVGPSDKEKIVLMKLTTADGRNDDYDKVHTGRKELRDYLAGLSTYGRFLRFAQDFRKKEGYTLKHKILEREGEYYIQLTLQDACEFMSRKDYIDNWQSEMHETFCFWDFDEWKQHLEQAGFTIAPESKAYTNPWIVENRLRGKLELFEQTENGLWQIEYPVTNMILLGEKR</sequence>
<dbReference type="Gene3D" id="3.40.50.620">
    <property type="entry name" value="HUPs"/>
    <property type="match status" value="1"/>
</dbReference>
<evidence type="ECO:0000313" key="2">
    <source>
        <dbReference type="Proteomes" id="UP000266183"/>
    </source>
</evidence>
<organism evidence="1 2">
    <name type="scientific">Chryseolinea soli</name>
    <dbReference type="NCBI Taxonomy" id="2321403"/>
    <lineage>
        <taxon>Bacteria</taxon>
        <taxon>Pseudomonadati</taxon>
        <taxon>Bacteroidota</taxon>
        <taxon>Cytophagia</taxon>
        <taxon>Cytophagales</taxon>
        <taxon>Fulvivirgaceae</taxon>
        <taxon>Chryseolinea</taxon>
    </lineage>
</organism>
<protein>
    <submittedName>
        <fullName evidence="1">Transferase</fullName>
    </submittedName>
</protein>
<dbReference type="RefSeq" id="WP_119754218.1">
    <property type="nucleotide sequence ID" value="NZ_CP032382.1"/>
</dbReference>